<feature type="domain" description="HTH tetR-type" evidence="3">
    <location>
        <begin position="8"/>
        <end position="68"/>
    </location>
</feature>
<comment type="caution">
    <text evidence="4">The sequence shown here is derived from an EMBL/GenBank/DDBJ whole genome shotgun (WGS) entry which is preliminary data.</text>
</comment>
<dbReference type="PATRIC" id="fig|1618023.3.peg.4986"/>
<accession>A0A0D8ZW60</accession>
<dbReference type="STRING" id="1618023.UH38_02610"/>
<dbReference type="PRINTS" id="PR00455">
    <property type="entry name" value="HTHTETR"/>
</dbReference>
<dbReference type="Gene3D" id="1.10.357.10">
    <property type="entry name" value="Tetracycline Repressor, domain 2"/>
    <property type="match status" value="1"/>
</dbReference>
<dbReference type="PROSITE" id="PS50977">
    <property type="entry name" value="HTH_TETR_2"/>
    <property type="match status" value="1"/>
</dbReference>
<evidence type="ECO:0000259" key="3">
    <source>
        <dbReference type="PROSITE" id="PS50977"/>
    </source>
</evidence>
<protein>
    <submittedName>
        <fullName evidence="4">TetR family transcriptional regulator</fullName>
    </submittedName>
</protein>
<proteinExistence type="predicted"/>
<evidence type="ECO:0000256" key="1">
    <source>
        <dbReference type="ARBA" id="ARBA00023125"/>
    </source>
</evidence>
<dbReference type="GO" id="GO:0003677">
    <property type="term" value="F:DNA binding"/>
    <property type="evidence" value="ECO:0007669"/>
    <property type="project" value="UniProtKB-UniRule"/>
</dbReference>
<dbReference type="InterPro" id="IPR050624">
    <property type="entry name" value="HTH-type_Tx_Regulator"/>
</dbReference>
<dbReference type="RefSeq" id="WP_045053076.1">
    <property type="nucleotide sequence ID" value="NZ_CAWMDP010000059.1"/>
</dbReference>
<dbReference type="InterPro" id="IPR009057">
    <property type="entry name" value="Homeodomain-like_sf"/>
</dbReference>
<feature type="DNA-binding region" description="H-T-H motif" evidence="2">
    <location>
        <begin position="31"/>
        <end position="50"/>
    </location>
</feature>
<gene>
    <name evidence="4" type="ORF">UH38_02610</name>
</gene>
<dbReference type="InterPro" id="IPR023772">
    <property type="entry name" value="DNA-bd_HTH_TetR-type_CS"/>
</dbReference>
<reference evidence="4 5" key="1">
    <citation type="submission" date="2015-02" db="EMBL/GenBank/DDBJ databases">
        <title>Draft genome of a novel marine cyanobacterium (Chroococcales) isolated from South Atlantic Ocean.</title>
        <authorList>
            <person name="Rigonato J."/>
            <person name="Alvarenga D.O."/>
            <person name="Branco L.H."/>
            <person name="Varani A.M."/>
            <person name="Brandini F.P."/>
            <person name="Fiore M.F."/>
        </authorList>
    </citation>
    <scope>NUCLEOTIDE SEQUENCE [LARGE SCALE GENOMIC DNA]</scope>
    <source>
        <strain evidence="4 5">CENA595</strain>
    </source>
</reference>
<evidence type="ECO:0000256" key="2">
    <source>
        <dbReference type="PROSITE-ProRule" id="PRU00335"/>
    </source>
</evidence>
<keyword evidence="5" id="KW-1185">Reference proteome</keyword>
<dbReference type="Proteomes" id="UP000032452">
    <property type="component" value="Unassembled WGS sequence"/>
</dbReference>
<keyword evidence="1 2" id="KW-0238">DNA-binding</keyword>
<dbReference type="EMBL" id="JYON01000002">
    <property type="protein sequence ID" value="KJH72985.1"/>
    <property type="molecule type" value="Genomic_DNA"/>
</dbReference>
<organism evidence="4 5">
    <name type="scientific">Aliterella atlantica CENA595</name>
    <dbReference type="NCBI Taxonomy" id="1618023"/>
    <lineage>
        <taxon>Bacteria</taxon>
        <taxon>Bacillati</taxon>
        <taxon>Cyanobacteriota</taxon>
        <taxon>Cyanophyceae</taxon>
        <taxon>Chroococcidiopsidales</taxon>
        <taxon>Aliterellaceae</taxon>
        <taxon>Aliterella</taxon>
    </lineage>
</organism>
<dbReference type="OrthoDB" id="9780939at2"/>
<dbReference type="InterPro" id="IPR001647">
    <property type="entry name" value="HTH_TetR"/>
</dbReference>
<dbReference type="PROSITE" id="PS01081">
    <property type="entry name" value="HTH_TETR_1"/>
    <property type="match status" value="1"/>
</dbReference>
<dbReference type="AlphaFoldDB" id="A0A0D8ZW60"/>
<dbReference type="SUPFAM" id="SSF46689">
    <property type="entry name" value="Homeodomain-like"/>
    <property type="match status" value="1"/>
</dbReference>
<dbReference type="PANTHER" id="PTHR43479:SF11">
    <property type="entry name" value="ACREF_ENVCD OPERON REPRESSOR-RELATED"/>
    <property type="match status" value="1"/>
</dbReference>
<name>A0A0D8ZW60_9CYAN</name>
<dbReference type="PANTHER" id="PTHR43479">
    <property type="entry name" value="ACREF/ENVCD OPERON REPRESSOR-RELATED"/>
    <property type="match status" value="1"/>
</dbReference>
<evidence type="ECO:0000313" key="4">
    <source>
        <dbReference type="EMBL" id="KJH72985.1"/>
    </source>
</evidence>
<dbReference type="Pfam" id="PF00440">
    <property type="entry name" value="TetR_N"/>
    <property type="match status" value="1"/>
</dbReference>
<evidence type="ECO:0000313" key="5">
    <source>
        <dbReference type="Proteomes" id="UP000032452"/>
    </source>
</evidence>
<sequence>MPKIVDRDKYRQELLMKSFDLFAQKGYSSITMRQLAQEIGVSTGTLYHYFPSKEALFLQLSAELERQNVMNFLAEAGNPPTLKERIESLFQFVAKHEDHIGKQTLLWIEFNQHQDWSNSGIKEKLQELDEQTISELAKYMQITDRAIVDFVFNLLYGLILRRLFGEETISYSQQGALVGKMLAHHLGEDT</sequence>